<accession>A0A517MIW7</accession>
<name>A0A517MIW7_9BACT</name>
<proteinExistence type="predicted"/>
<evidence type="ECO:0000313" key="4">
    <source>
        <dbReference type="Proteomes" id="UP000320672"/>
    </source>
</evidence>
<dbReference type="GO" id="GO:0009055">
    <property type="term" value="F:electron transfer activity"/>
    <property type="evidence" value="ECO:0007669"/>
    <property type="project" value="InterPro"/>
</dbReference>
<evidence type="ECO:0000256" key="1">
    <source>
        <dbReference type="SAM" id="MobiDB-lite"/>
    </source>
</evidence>
<gene>
    <name evidence="3" type="ORF">FF011L_36230</name>
</gene>
<dbReference type="GO" id="GO:0020037">
    <property type="term" value="F:heme binding"/>
    <property type="evidence" value="ECO:0007669"/>
    <property type="project" value="InterPro"/>
</dbReference>
<dbReference type="GO" id="GO:0022900">
    <property type="term" value="P:electron transport chain"/>
    <property type="evidence" value="ECO:0007669"/>
    <property type="project" value="InterPro"/>
</dbReference>
<keyword evidence="4" id="KW-1185">Reference proteome</keyword>
<dbReference type="Proteomes" id="UP000320672">
    <property type="component" value="Chromosome"/>
</dbReference>
<feature type="chain" id="PRO_5021986930" description="Cytochrome C" evidence="2">
    <location>
        <begin position="25"/>
        <end position="155"/>
    </location>
</feature>
<dbReference type="InterPro" id="IPR010980">
    <property type="entry name" value="Cyt_c/b562"/>
</dbReference>
<feature type="region of interest" description="Disordered" evidence="1">
    <location>
        <begin position="25"/>
        <end position="46"/>
    </location>
</feature>
<keyword evidence="2" id="KW-0732">Signal</keyword>
<sequence length="155" mass="17799" precursor="true">MRMFIFVASTVAISWFIPTLSVSAQEPVTPSPTEATPDETTEPTEKSMDFWMQKKLDYSGAILRGLALNDFEMIETNARRMRTLNKIEGFVKSRNPQYRQQVRIFDHVTSDLITQAKKENTDGVTLAFNHLTVSCVRCHETLRHQSDTEVQDEKE</sequence>
<evidence type="ECO:0008006" key="5">
    <source>
        <dbReference type="Google" id="ProtNLM"/>
    </source>
</evidence>
<evidence type="ECO:0000256" key="2">
    <source>
        <dbReference type="SAM" id="SignalP"/>
    </source>
</evidence>
<dbReference type="GO" id="GO:0005506">
    <property type="term" value="F:iron ion binding"/>
    <property type="evidence" value="ECO:0007669"/>
    <property type="project" value="InterPro"/>
</dbReference>
<dbReference type="RefSeq" id="WP_145352794.1">
    <property type="nucleotide sequence ID" value="NZ_CP036262.1"/>
</dbReference>
<reference evidence="3 4" key="1">
    <citation type="submission" date="2019-02" db="EMBL/GenBank/DDBJ databases">
        <title>Deep-cultivation of Planctomycetes and their phenomic and genomic characterization uncovers novel biology.</title>
        <authorList>
            <person name="Wiegand S."/>
            <person name="Jogler M."/>
            <person name="Boedeker C."/>
            <person name="Pinto D."/>
            <person name="Vollmers J."/>
            <person name="Rivas-Marin E."/>
            <person name="Kohn T."/>
            <person name="Peeters S.H."/>
            <person name="Heuer A."/>
            <person name="Rast P."/>
            <person name="Oberbeckmann S."/>
            <person name="Bunk B."/>
            <person name="Jeske O."/>
            <person name="Meyerdierks A."/>
            <person name="Storesund J.E."/>
            <person name="Kallscheuer N."/>
            <person name="Luecker S."/>
            <person name="Lage O.M."/>
            <person name="Pohl T."/>
            <person name="Merkel B.J."/>
            <person name="Hornburger P."/>
            <person name="Mueller R.-W."/>
            <person name="Bruemmer F."/>
            <person name="Labrenz M."/>
            <person name="Spormann A.M."/>
            <person name="Op den Camp H."/>
            <person name="Overmann J."/>
            <person name="Amann R."/>
            <person name="Jetten M.S.M."/>
            <person name="Mascher T."/>
            <person name="Medema M.H."/>
            <person name="Devos D.P."/>
            <person name="Kaster A.-K."/>
            <person name="Ovreas L."/>
            <person name="Rohde M."/>
            <person name="Galperin M.Y."/>
            <person name="Jogler C."/>
        </authorList>
    </citation>
    <scope>NUCLEOTIDE SEQUENCE [LARGE SCALE GENOMIC DNA]</scope>
    <source>
        <strain evidence="3 4">FF011L</strain>
    </source>
</reference>
<dbReference type="SUPFAM" id="SSF47175">
    <property type="entry name" value="Cytochromes"/>
    <property type="match status" value="1"/>
</dbReference>
<evidence type="ECO:0000313" key="3">
    <source>
        <dbReference type="EMBL" id="QDS94841.1"/>
    </source>
</evidence>
<dbReference type="KEGG" id="rml:FF011L_36230"/>
<dbReference type="AlphaFoldDB" id="A0A517MIW7"/>
<protein>
    <recommendedName>
        <fullName evidence="5">Cytochrome C</fullName>
    </recommendedName>
</protein>
<dbReference type="OrthoDB" id="287770at2"/>
<feature type="signal peptide" evidence="2">
    <location>
        <begin position="1"/>
        <end position="24"/>
    </location>
</feature>
<organism evidence="3 4">
    <name type="scientific">Roseimaritima multifibrata</name>
    <dbReference type="NCBI Taxonomy" id="1930274"/>
    <lineage>
        <taxon>Bacteria</taxon>
        <taxon>Pseudomonadati</taxon>
        <taxon>Planctomycetota</taxon>
        <taxon>Planctomycetia</taxon>
        <taxon>Pirellulales</taxon>
        <taxon>Pirellulaceae</taxon>
        <taxon>Roseimaritima</taxon>
    </lineage>
</organism>
<dbReference type="EMBL" id="CP036262">
    <property type="protein sequence ID" value="QDS94841.1"/>
    <property type="molecule type" value="Genomic_DNA"/>
</dbReference>